<name>A0A5E4YYK6_9BURK</name>
<evidence type="ECO:0000259" key="4">
    <source>
        <dbReference type="PROSITE" id="PS50943"/>
    </source>
</evidence>
<dbReference type="AlphaFoldDB" id="A0A5E4YYK6"/>
<keyword evidence="6" id="KW-1185">Reference proteome</keyword>
<evidence type="ECO:0000313" key="6">
    <source>
        <dbReference type="Proteomes" id="UP000383971"/>
    </source>
</evidence>
<reference evidence="5 6" key="1">
    <citation type="submission" date="2019-08" db="EMBL/GenBank/DDBJ databases">
        <authorList>
            <person name="Peeters C."/>
        </authorList>
    </citation>
    <scope>NUCLEOTIDE SEQUENCE [LARGE SCALE GENOMIC DNA]</scope>
    <source>
        <strain evidence="5 6">LMG 31111</strain>
    </source>
</reference>
<dbReference type="InterPro" id="IPR036286">
    <property type="entry name" value="LexA/Signal_pep-like_sf"/>
</dbReference>
<keyword evidence="3" id="KW-0804">Transcription</keyword>
<sequence>MATKSNSSLQPWQIEDAARLKSLFSARTSLSQAEFGAEFGIGSQGMVWQYLNGRRSLNSKAAAAFARGLGITISDFSPTLAKEAMDLTAHISPALRVRTASEDAALRQDIADATMENDGDALTMSAEMYARLRLTNEVEIPRFDARGSMGGGFPMPDHDRVIETIRVTRTWLRDTLPSLTNVSNLALLPAFGDSMEGTFNDGDLLWVDRGIVQVKTDAVYVLALQDELYVKRLQRRPDGTILMISDNKKYEPYLIQNGEREKFRVLGRVVYAWRGVKL</sequence>
<dbReference type="PANTHER" id="PTHR40661:SF3">
    <property type="entry name" value="FELS-1 PROPHAGE TRANSCRIPTIONAL REGULATOR"/>
    <property type="match status" value="1"/>
</dbReference>
<dbReference type="Proteomes" id="UP000383971">
    <property type="component" value="Unassembled WGS sequence"/>
</dbReference>
<dbReference type="Gene3D" id="1.10.260.40">
    <property type="entry name" value="lambda repressor-like DNA-binding domains"/>
    <property type="match status" value="1"/>
</dbReference>
<dbReference type="Pfam" id="PF00717">
    <property type="entry name" value="Peptidase_S24"/>
    <property type="match status" value="1"/>
</dbReference>
<dbReference type="GO" id="GO:0003677">
    <property type="term" value="F:DNA binding"/>
    <property type="evidence" value="ECO:0007669"/>
    <property type="project" value="UniProtKB-KW"/>
</dbReference>
<dbReference type="PANTHER" id="PTHR40661">
    <property type="match status" value="1"/>
</dbReference>
<dbReference type="InterPro" id="IPR039418">
    <property type="entry name" value="LexA-like"/>
</dbReference>
<evidence type="ECO:0000256" key="2">
    <source>
        <dbReference type="ARBA" id="ARBA00023125"/>
    </source>
</evidence>
<dbReference type="EMBL" id="CABPSE010000026">
    <property type="protein sequence ID" value="VVE53170.1"/>
    <property type="molecule type" value="Genomic_DNA"/>
</dbReference>
<evidence type="ECO:0000313" key="5">
    <source>
        <dbReference type="EMBL" id="VVE53170.1"/>
    </source>
</evidence>
<accession>A0A5E4YYK6</accession>
<dbReference type="InterPro" id="IPR010982">
    <property type="entry name" value="Lambda_DNA-bd_dom_sf"/>
</dbReference>
<dbReference type="Gene3D" id="2.10.109.10">
    <property type="entry name" value="Umud Fragment, subunit A"/>
    <property type="match status" value="1"/>
</dbReference>
<dbReference type="InterPro" id="IPR015927">
    <property type="entry name" value="Peptidase_S24_S26A/B/C"/>
</dbReference>
<dbReference type="SUPFAM" id="SSF47413">
    <property type="entry name" value="lambda repressor-like DNA-binding domains"/>
    <property type="match status" value="1"/>
</dbReference>
<dbReference type="InterPro" id="IPR001387">
    <property type="entry name" value="Cro/C1-type_HTH"/>
</dbReference>
<feature type="domain" description="HTH cro/C1-type" evidence="4">
    <location>
        <begin position="20"/>
        <end position="76"/>
    </location>
</feature>
<dbReference type="CDD" id="cd06529">
    <property type="entry name" value="S24_LexA-like"/>
    <property type="match status" value="1"/>
</dbReference>
<keyword evidence="1" id="KW-0805">Transcription regulation</keyword>
<dbReference type="SUPFAM" id="SSF51306">
    <property type="entry name" value="LexA/Signal peptidase"/>
    <property type="match status" value="1"/>
</dbReference>
<dbReference type="CDD" id="cd00093">
    <property type="entry name" value="HTH_XRE"/>
    <property type="match status" value="1"/>
</dbReference>
<evidence type="ECO:0000256" key="1">
    <source>
        <dbReference type="ARBA" id="ARBA00023015"/>
    </source>
</evidence>
<keyword evidence="2" id="KW-0238">DNA-binding</keyword>
<gene>
    <name evidence="5" type="ORF">PCO31111_04870</name>
</gene>
<dbReference type="PROSITE" id="PS50943">
    <property type="entry name" value="HTH_CROC1"/>
    <property type="match status" value="1"/>
</dbReference>
<organism evidence="5 6">
    <name type="scientific">Pandoraea communis</name>
    <dbReference type="NCBI Taxonomy" id="2508297"/>
    <lineage>
        <taxon>Bacteria</taxon>
        <taxon>Pseudomonadati</taxon>
        <taxon>Pseudomonadota</taxon>
        <taxon>Betaproteobacteria</taxon>
        <taxon>Burkholderiales</taxon>
        <taxon>Burkholderiaceae</taxon>
        <taxon>Pandoraea</taxon>
    </lineage>
</organism>
<proteinExistence type="predicted"/>
<protein>
    <submittedName>
        <fullName evidence="5">Putative phage repressor</fullName>
    </submittedName>
</protein>
<dbReference type="RefSeq" id="WP_217427244.1">
    <property type="nucleotide sequence ID" value="NZ_CABPSE010000026.1"/>
</dbReference>
<evidence type="ECO:0000256" key="3">
    <source>
        <dbReference type="ARBA" id="ARBA00023163"/>
    </source>
</evidence>